<gene>
    <name evidence="1" type="ORF">BWX89_00433</name>
</gene>
<protein>
    <submittedName>
        <fullName evidence="1">Uncharacterized protein</fullName>
    </submittedName>
</protein>
<organism evidence="1">
    <name type="scientific">candidate division TA06 bacterium ADurb.Bin131</name>
    <dbReference type="NCBI Taxonomy" id="1852827"/>
    <lineage>
        <taxon>Bacteria</taxon>
        <taxon>Bacteria division TA06</taxon>
    </lineage>
</organism>
<sequence>MGIFFTGWAEEKIDVVSLMNPCLKKMEEINEKYKYIEKLPYEERMKEENKREVEIRKYLESLGSEKVFIMAIEASKKDREAAGRIFFYRRFCNMKTNPRIFLEYYLYHNKFKDIEPEDYRKDESEDLSIYIRERMNFEQEKGAVNEGIKFLNDPTNSSEEKKIIVQFLWDLWSGFFSKVEEIKNRDEIYEKMNQQSLSIIEMLNTVRKDTKLSEEVDKVLLNFQIHYSRNDLPVEFLQSPLISIVREKITQSMRKN</sequence>
<dbReference type="AlphaFoldDB" id="A0A1V6CCN2"/>
<evidence type="ECO:0000313" key="1">
    <source>
        <dbReference type="EMBL" id="OQB74669.1"/>
    </source>
</evidence>
<proteinExistence type="predicted"/>
<reference evidence="1" key="1">
    <citation type="submission" date="2017-02" db="EMBL/GenBank/DDBJ databases">
        <title>Delving into the versatile metabolic prowess of the omnipresent phylum Bacteroidetes.</title>
        <authorList>
            <person name="Nobu M.K."/>
            <person name="Mei R."/>
            <person name="Narihiro T."/>
            <person name="Kuroda K."/>
            <person name="Liu W.-T."/>
        </authorList>
    </citation>
    <scope>NUCLEOTIDE SEQUENCE</scope>
    <source>
        <strain evidence="1">ADurb.Bin131</strain>
    </source>
</reference>
<comment type="caution">
    <text evidence="1">The sequence shown here is derived from an EMBL/GenBank/DDBJ whole genome shotgun (WGS) entry which is preliminary data.</text>
</comment>
<dbReference type="Proteomes" id="UP000485562">
    <property type="component" value="Unassembled WGS sequence"/>
</dbReference>
<accession>A0A1V6CCN2</accession>
<name>A0A1V6CCN2_UNCT6</name>
<dbReference type="EMBL" id="MWDQ01000034">
    <property type="protein sequence ID" value="OQB74669.1"/>
    <property type="molecule type" value="Genomic_DNA"/>
</dbReference>